<dbReference type="GO" id="GO:0003009">
    <property type="term" value="P:skeletal muscle contraction"/>
    <property type="evidence" value="ECO:0007669"/>
    <property type="project" value="TreeGrafter"/>
</dbReference>
<dbReference type="PANTHER" id="PTHR15135:SF7">
    <property type="entry name" value="STAC-LIKE, ISOFORM J"/>
    <property type="match status" value="1"/>
</dbReference>
<proteinExistence type="predicted"/>
<reference evidence="16" key="1">
    <citation type="submission" date="2021-01" db="UniProtKB">
        <authorList>
            <consortium name="EnsemblMetazoa"/>
        </authorList>
    </citation>
    <scope>IDENTIFICATION</scope>
</reference>
<dbReference type="PRINTS" id="PR00452">
    <property type="entry name" value="SH3DOMAIN"/>
</dbReference>
<feature type="region of interest" description="Disordered" evidence="13">
    <location>
        <begin position="726"/>
        <end position="863"/>
    </location>
</feature>
<keyword evidence="8" id="KW-0863">Zinc-finger</keyword>
<evidence type="ECO:0000256" key="6">
    <source>
        <dbReference type="ARBA" id="ARBA00022723"/>
    </source>
</evidence>
<dbReference type="GO" id="GO:1903078">
    <property type="term" value="P:positive regulation of protein localization to plasma membrane"/>
    <property type="evidence" value="ECO:0007669"/>
    <property type="project" value="TreeGrafter"/>
</dbReference>
<dbReference type="PROSITE" id="PS50002">
    <property type="entry name" value="SH3"/>
    <property type="match status" value="1"/>
</dbReference>
<feature type="compositionally biased region" description="Low complexity" evidence="13">
    <location>
        <begin position="764"/>
        <end position="790"/>
    </location>
</feature>
<dbReference type="Proteomes" id="UP000594260">
    <property type="component" value="Unplaced"/>
</dbReference>
<keyword evidence="10" id="KW-0472">Membrane</keyword>
<protein>
    <submittedName>
        <fullName evidence="16">Uncharacterized protein</fullName>
    </submittedName>
</protein>
<dbReference type="Gene3D" id="1.20.1270.60">
    <property type="entry name" value="Arfaptin homology (AH) domain/BAR domain"/>
    <property type="match status" value="1"/>
</dbReference>
<dbReference type="InterPro" id="IPR001060">
    <property type="entry name" value="FCH_dom"/>
</dbReference>
<dbReference type="SMART" id="SM00109">
    <property type="entry name" value="C1"/>
    <property type="match status" value="1"/>
</dbReference>
<feature type="compositionally biased region" description="Basic and acidic residues" evidence="13">
    <location>
        <begin position="29"/>
        <end position="47"/>
    </location>
</feature>
<dbReference type="RefSeq" id="XP_022649693.1">
    <property type="nucleotide sequence ID" value="XM_022793958.1"/>
</dbReference>
<dbReference type="InterPro" id="IPR059031">
    <property type="entry name" value="SH3_20"/>
</dbReference>
<keyword evidence="12" id="KW-0175">Coiled coil</keyword>
<evidence type="ECO:0000256" key="5">
    <source>
        <dbReference type="ARBA" id="ARBA00022490"/>
    </source>
</evidence>
<evidence type="ECO:0000256" key="13">
    <source>
        <dbReference type="SAM" id="MobiDB-lite"/>
    </source>
</evidence>
<keyword evidence="7" id="KW-0677">Repeat</keyword>
<comment type="subcellular location">
    <subcellularLocation>
        <location evidence="1">Cell membrane</location>
        <location evidence="1">Sarcolemma</location>
        <topology evidence="1">Peripheral membrane protein</topology>
        <orientation evidence="1">Cytoplasmic side</orientation>
    </subcellularLocation>
    <subcellularLocation>
        <location evidence="2">Cytoplasm</location>
    </subcellularLocation>
</comment>
<dbReference type="InterPro" id="IPR001452">
    <property type="entry name" value="SH3_domain"/>
</dbReference>
<dbReference type="EnsemblMetazoa" id="XM_022793958">
    <property type="protein sequence ID" value="XP_022649693"/>
    <property type="gene ID" value="LOC111245510"/>
</dbReference>
<dbReference type="AlphaFoldDB" id="A0A7M7JG66"/>
<dbReference type="PROSITE" id="PS00479">
    <property type="entry name" value="ZF_DAG_PE_1"/>
    <property type="match status" value="1"/>
</dbReference>
<dbReference type="Gene3D" id="2.30.30.40">
    <property type="entry name" value="SH3 Domains"/>
    <property type="match status" value="1"/>
</dbReference>
<dbReference type="Pfam" id="PF00130">
    <property type="entry name" value="C1_1"/>
    <property type="match status" value="1"/>
</dbReference>
<feature type="domain" description="Phorbol-ester/DAG-type" evidence="15">
    <location>
        <begin position="590"/>
        <end position="639"/>
    </location>
</feature>
<accession>A0A7M7JG66</accession>
<feature type="domain" description="SH3" evidence="14">
    <location>
        <begin position="905"/>
        <end position="964"/>
    </location>
</feature>
<dbReference type="InterPro" id="IPR046349">
    <property type="entry name" value="C1-like_sf"/>
</dbReference>
<dbReference type="InParanoid" id="A0A7M7JG66"/>
<evidence type="ECO:0000256" key="7">
    <source>
        <dbReference type="ARBA" id="ARBA00022737"/>
    </source>
</evidence>
<dbReference type="InterPro" id="IPR002219">
    <property type="entry name" value="PKC_DAG/PE"/>
</dbReference>
<evidence type="ECO:0000259" key="15">
    <source>
        <dbReference type="PROSITE" id="PS50081"/>
    </source>
</evidence>
<keyword evidence="4" id="KW-1003">Cell membrane</keyword>
<feature type="compositionally biased region" description="Polar residues" evidence="13">
    <location>
        <begin position="476"/>
        <end position="499"/>
    </location>
</feature>
<keyword evidence="3 11" id="KW-0728">SH3 domain</keyword>
<dbReference type="FunFam" id="3.30.60.20:FF:000056">
    <property type="entry name" value="Uncharacterized protein, isoform C"/>
    <property type="match status" value="1"/>
</dbReference>
<dbReference type="FunFam" id="2.30.30.40:FF:000221">
    <property type="entry name" value="SH3 and cysteine-rich domain-containing protein 2"/>
    <property type="match status" value="1"/>
</dbReference>
<evidence type="ECO:0000256" key="9">
    <source>
        <dbReference type="ARBA" id="ARBA00022833"/>
    </source>
</evidence>
<organism evidence="16 17">
    <name type="scientific">Varroa destructor</name>
    <name type="common">Honeybee mite</name>
    <dbReference type="NCBI Taxonomy" id="109461"/>
    <lineage>
        <taxon>Eukaryota</taxon>
        <taxon>Metazoa</taxon>
        <taxon>Ecdysozoa</taxon>
        <taxon>Arthropoda</taxon>
        <taxon>Chelicerata</taxon>
        <taxon>Arachnida</taxon>
        <taxon>Acari</taxon>
        <taxon>Parasitiformes</taxon>
        <taxon>Mesostigmata</taxon>
        <taxon>Gamasina</taxon>
        <taxon>Dermanyssoidea</taxon>
        <taxon>Varroidae</taxon>
        <taxon>Varroa</taxon>
    </lineage>
</organism>
<evidence type="ECO:0000256" key="10">
    <source>
        <dbReference type="ARBA" id="ARBA00023136"/>
    </source>
</evidence>
<dbReference type="CTD" id="5740318"/>
<feature type="region of interest" description="Disordered" evidence="13">
    <location>
        <begin position="875"/>
        <end position="901"/>
    </location>
</feature>
<dbReference type="Pfam" id="PF26085">
    <property type="entry name" value="SH3_20"/>
    <property type="match status" value="1"/>
</dbReference>
<dbReference type="GeneID" id="111245510"/>
<dbReference type="GO" id="GO:0008270">
    <property type="term" value="F:zinc ion binding"/>
    <property type="evidence" value="ECO:0007669"/>
    <property type="project" value="UniProtKB-KW"/>
</dbReference>
<dbReference type="OMA" id="QGKCLGK"/>
<evidence type="ECO:0000256" key="2">
    <source>
        <dbReference type="ARBA" id="ARBA00004496"/>
    </source>
</evidence>
<feature type="region of interest" description="Disordered" evidence="13">
    <location>
        <begin position="29"/>
        <end position="78"/>
    </location>
</feature>
<dbReference type="PANTHER" id="PTHR15135">
    <property type="entry name" value="STAC"/>
    <property type="match status" value="1"/>
</dbReference>
<dbReference type="InterPro" id="IPR039688">
    <property type="entry name" value="STAC1/2/3"/>
</dbReference>
<evidence type="ECO:0000313" key="16">
    <source>
        <dbReference type="EnsemblMetazoa" id="XP_022649693"/>
    </source>
</evidence>
<dbReference type="OrthoDB" id="6250593at2759"/>
<feature type="compositionally biased region" description="Low complexity" evidence="13">
    <location>
        <begin position="740"/>
        <end position="751"/>
    </location>
</feature>
<dbReference type="SUPFAM" id="SSF103657">
    <property type="entry name" value="BAR/IMD domain-like"/>
    <property type="match status" value="1"/>
</dbReference>
<keyword evidence="6" id="KW-0479">Metal-binding</keyword>
<feature type="region of interest" description="Disordered" evidence="13">
    <location>
        <begin position="476"/>
        <end position="521"/>
    </location>
</feature>
<evidence type="ECO:0000256" key="8">
    <source>
        <dbReference type="ARBA" id="ARBA00022771"/>
    </source>
</evidence>
<feature type="compositionally biased region" description="Basic residues" evidence="13">
    <location>
        <begin position="830"/>
        <end position="842"/>
    </location>
</feature>
<evidence type="ECO:0000313" key="17">
    <source>
        <dbReference type="Proteomes" id="UP000594260"/>
    </source>
</evidence>
<dbReference type="Gene3D" id="3.30.60.20">
    <property type="match status" value="1"/>
</dbReference>
<feature type="compositionally biased region" description="Low complexity" evidence="13">
    <location>
        <begin position="506"/>
        <end position="519"/>
    </location>
</feature>
<dbReference type="Pfam" id="PF00611">
    <property type="entry name" value="FCH"/>
    <property type="match status" value="1"/>
</dbReference>
<dbReference type="InterPro" id="IPR036028">
    <property type="entry name" value="SH3-like_dom_sf"/>
</dbReference>
<dbReference type="InterPro" id="IPR027267">
    <property type="entry name" value="AH/BAR_dom_sf"/>
</dbReference>
<evidence type="ECO:0000256" key="1">
    <source>
        <dbReference type="ARBA" id="ARBA00004278"/>
    </source>
</evidence>
<dbReference type="GO" id="GO:0042383">
    <property type="term" value="C:sarcolemma"/>
    <property type="evidence" value="ECO:0007669"/>
    <property type="project" value="UniProtKB-SubCell"/>
</dbReference>
<dbReference type="SUPFAM" id="SSF50044">
    <property type="entry name" value="SH3-domain"/>
    <property type="match status" value="1"/>
</dbReference>
<evidence type="ECO:0000256" key="4">
    <source>
        <dbReference type="ARBA" id="ARBA00022475"/>
    </source>
</evidence>
<evidence type="ECO:0000256" key="12">
    <source>
        <dbReference type="SAM" id="Coils"/>
    </source>
</evidence>
<feature type="compositionally biased region" description="Low complexity" evidence="13">
    <location>
        <begin position="844"/>
        <end position="860"/>
    </location>
</feature>
<evidence type="ECO:0000256" key="3">
    <source>
        <dbReference type="ARBA" id="ARBA00022443"/>
    </source>
</evidence>
<evidence type="ECO:0000256" key="11">
    <source>
        <dbReference type="PROSITE-ProRule" id="PRU00192"/>
    </source>
</evidence>
<keyword evidence="9" id="KW-0862">Zinc</keyword>
<dbReference type="GO" id="GO:0005737">
    <property type="term" value="C:cytoplasm"/>
    <property type="evidence" value="ECO:0007669"/>
    <property type="project" value="UniProtKB-SubCell"/>
</dbReference>
<name>A0A7M7JG66_VARDE</name>
<feature type="coiled-coil region" evidence="12">
    <location>
        <begin position="387"/>
        <end position="417"/>
    </location>
</feature>
<dbReference type="SUPFAM" id="SSF57889">
    <property type="entry name" value="Cysteine-rich domain"/>
    <property type="match status" value="1"/>
</dbReference>
<dbReference type="SMART" id="SM00326">
    <property type="entry name" value="SH3"/>
    <property type="match status" value="1"/>
</dbReference>
<dbReference type="PROSITE" id="PS50081">
    <property type="entry name" value="ZF_DAG_PE_2"/>
    <property type="match status" value="1"/>
</dbReference>
<dbReference type="CDD" id="cd20817">
    <property type="entry name" value="C1_Stac"/>
    <property type="match status" value="1"/>
</dbReference>
<sequence>MSSGGSNPLFATVGEARNNMRDLRTIHEEVRESYDPSRESHTRERPLLRSTGNATGSIGGPHHAPLIHTSRGSRGSREESREYSLFDVAAPSAGRVIFDHNQSTFRLVNTVADFTQQLSQLHEQYAEDLQLLVEAFRKRNIELKKERPAYTSSLFNCWEILLQEVEVDSQVHGDIARSLSQNVGVILLEKTFFRKIQSRKIFLHRESFETILTKAEELLAKCHDNYSIAYAAFAQSRSPQKLAEYYDAHNLYVQQLHATNGMIEQYYSVTLPKLLEELEEVYCDLSNTISSSILSATELLACKVQEQQDHYSVVGSACRNVNSRADLANFVRTLSVERGAGQHVRHQYQTPKDLHDTDPSQPLDSYHTLGDQVIVDRLAQLQLPARAEALRNDLHTLDVQVRQLQEALDSLSRLQQRSIESNLFNKANELQEDMCLKRFDLQVAQIHQAAVRAQLELFRGKLDGFPALDYTMAGQNAASQHSSAQGQTTLRNPQQQDANSFRDGRVASGVGSAKSSSAGNTGSGSIYGSQLATLQAAAAAFQQNASGGTIKNKWLKAFRSLKTGGNSGASDKLESGNDKKAKMTPFESGQHILQEYTYKKVAACDVCREILRGHVRQGLKCKLCKINVHAECQDKVPRCQPKPRLLRRQRSTSEIESRIAVPVDNEDEKLAMSNGECGPGIGSIVTGAFGGFGPTGGAIRGVGRGGGLSVDPIYQLLKQAAEVGSSGAGSSRLKEGNAMSSGSNLGLLPSGQRSDNLQTRRPRSNASSTSSSSHMLTVSPHAPHHSSSSALADRRRQIVSAPHSPQRKRLNLRMKSLSLDSPDANGDPQHRRRQQHPSHPGHHGPPTSHGGSHSQSPQSPVTNRRQFLSAKTVRMSSVDLPDDNEKSLSSASTSPCPSPKAHRLLPTNIYVVLYGFRSRQTDELDLKPGDTVTVIDTSDPDWWQGKCMGKVGFFPSKYVAKLHPGERALQVVHPIQVAEQPGLGGPDNPGGPGGSSAKLVRDQIVIQVGEELEGGRILVRTGISDRALPVPLKYLQEI</sequence>
<dbReference type="Pfam" id="PF00018">
    <property type="entry name" value="SH3_1"/>
    <property type="match status" value="1"/>
</dbReference>
<keyword evidence="5" id="KW-0963">Cytoplasm</keyword>
<keyword evidence="17" id="KW-1185">Reference proteome</keyword>
<dbReference type="KEGG" id="vde:111245510"/>
<evidence type="ECO:0000259" key="14">
    <source>
        <dbReference type="PROSITE" id="PS50002"/>
    </source>
</evidence>